<reference evidence="2 3" key="1">
    <citation type="submission" date="2020-04" db="EMBL/GenBank/DDBJ databases">
        <authorList>
            <person name="Basu S."/>
            <person name="Maruthanayagam V."/>
            <person name="Chakraborty S."/>
            <person name="Pramanik A."/>
            <person name="Mukherjee J."/>
            <person name="Brink B."/>
        </authorList>
    </citation>
    <scope>NUCLEOTIDE SEQUENCE [LARGE SCALE GENOMIC DNA]</scope>
    <source>
        <strain evidence="2 3">AP17</strain>
    </source>
</reference>
<proteinExistence type="predicted"/>
<dbReference type="KEGG" id="oxy:HCG48_18935"/>
<dbReference type="InterPro" id="IPR001296">
    <property type="entry name" value="Glyco_trans_1"/>
</dbReference>
<organism evidence="2 3">
    <name type="scientific">Oxynema aestuarii AP17</name>
    <dbReference type="NCBI Taxonomy" id="2064643"/>
    <lineage>
        <taxon>Bacteria</taxon>
        <taxon>Bacillati</taxon>
        <taxon>Cyanobacteriota</taxon>
        <taxon>Cyanophyceae</taxon>
        <taxon>Oscillatoriophycideae</taxon>
        <taxon>Oscillatoriales</taxon>
        <taxon>Oscillatoriaceae</taxon>
        <taxon>Oxynema</taxon>
        <taxon>Oxynema aestuarii</taxon>
    </lineage>
</organism>
<name>A0A6H1U0P0_9CYAN</name>
<dbReference type="Pfam" id="PF00534">
    <property type="entry name" value="Glycos_transf_1"/>
    <property type="match status" value="1"/>
</dbReference>
<dbReference type="Proteomes" id="UP000500857">
    <property type="component" value="Chromosome"/>
</dbReference>
<keyword evidence="3" id="KW-1185">Reference proteome</keyword>
<evidence type="ECO:0000313" key="3">
    <source>
        <dbReference type="Proteomes" id="UP000500857"/>
    </source>
</evidence>
<gene>
    <name evidence="2" type="ORF">HCG48_18935</name>
</gene>
<dbReference type="CDD" id="cd03801">
    <property type="entry name" value="GT4_PimA-like"/>
    <property type="match status" value="1"/>
</dbReference>
<dbReference type="SUPFAM" id="SSF53756">
    <property type="entry name" value="UDP-Glycosyltransferase/glycogen phosphorylase"/>
    <property type="match status" value="1"/>
</dbReference>
<sequence>MENPRIAWLLTSAFYYWHPMLAALTRRFGDLKAYAANWRGYAAGFENSFAVEIVGRRKVIPILKGSTGYGINFTYLPLNIVSRLLEFKPHIIFSNSFGIWTLLALAFKPIARWRVVIAYEGSSPSVDCRNSPLRLAVRRSMVKTADACITNSLAGKIYLTEVLKAPEDRVFVHPYEVPAIASFTQTNSEGQTPEKIKPIFLFVGSLIPRKGIDLLLDACAVLAERGIDRYTLQIVGDGNDRPGLEQFCQEKGLSDRVEWIGRVDYSELGAYFQQADVFVLPTLEDTWGVVVSEAMLLGKPVLCSQWAGASELIEHGENGWICDPRDRQTLANLLAQIVDNPQLAIEMGDRARATMQRYTPEAAADFLADVVERVNAAY</sequence>
<protein>
    <submittedName>
        <fullName evidence="2">Glycosyltransferase family 4 protein</fullName>
    </submittedName>
</protein>
<feature type="domain" description="Glycosyl transferase family 1" evidence="1">
    <location>
        <begin position="192"/>
        <end position="353"/>
    </location>
</feature>
<dbReference type="AlphaFoldDB" id="A0A6H1U0P0"/>
<evidence type="ECO:0000259" key="1">
    <source>
        <dbReference type="Pfam" id="PF00534"/>
    </source>
</evidence>
<keyword evidence="2" id="KW-0808">Transferase</keyword>
<dbReference type="PANTHER" id="PTHR45947:SF3">
    <property type="entry name" value="SULFOQUINOVOSYL TRANSFERASE SQD2"/>
    <property type="match status" value="1"/>
</dbReference>
<dbReference type="PANTHER" id="PTHR45947">
    <property type="entry name" value="SULFOQUINOVOSYL TRANSFERASE SQD2"/>
    <property type="match status" value="1"/>
</dbReference>
<dbReference type="EMBL" id="CP051167">
    <property type="protein sequence ID" value="QIZ72404.1"/>
    <property type="molecule type" value="Genomic_DNA"/>
</dbReference>
<dbReference type="InterPro" id="IPR050194">
    <property type="entry name" value="Glycosyltransferase_grp1"/>
</dbReference>
<dbReference type="RefSeq" id="WP_168570553.1">
    <property type="nucleotide sequence ID" value="NZ_CP051167.1"/>
</dbReference>
<dbReference type="GO" id="GO:0016757">
    <property type="term" value="F:glycosyltransferase activity"/>
    <property type="evidence" value="ECO:0007669"/>
    <property type="project" value="InterPro"/>
</dbReference>
<evidence type="ECO:0000313" key="2">
    <source>
        <dbReference type="EMBL" id="QIZ72404.1"/>
    </source>
</evidence>
<accession>A0A6H1U0P0</accession>
<dbReference type="Gene3D" id="3.40.50.2000">
    <property type="entry name" value="Glycogen Phosphorylase B"/>
    <property type="match status" value="2"/>
</dbReference>